<reference evidence="1" key="1">
    <citation type="submission" date="2025-08" db="UniProtKB">
        <authorList>
            <consortium name="Ensembl"/>
        </authorList>
    </citation>
    <scope>IDENTIFICATION</scope>
</reference>
<organism evidence="1 2">
    <name type="scientific">Crocodylus porosus</name>
    <name type="common">Saltwater crocodile</name>
    <name type="synonym">Estuarine crocodile</name>
    <dbReference type="NCBI Taxonomy" id="8502"/>
    <lineage>
        <taxon>Eukaryota</taxon>
        <taxon>Metazoa</taxon>
        <taxon>Chordata</taxon>
        <taxon>Craniata</taxon>
        <taxon>Vertebrata</taxon>
        <taxon>Euteleostomi</taxon>
        <taxon>Archelosauria</taxon>
        <taxon>Archosauria</taxon>
        <taxon>Crocodylia</taxon>
        <taxon>Longirostres</taxon>
        <taxon>Crocodylidae</taxon>
        <taxon>Crocodylus</taxon>
    </lineage>
</organism>
<evidence type="ECO:0000313" key="1">
    <source>
        <dbReference type="Ensembl" id="ENSCPRP00005014601.1"/>
    </source>
</evidence>
<dbReference type="AlphaFoldDB" id="A0A7M4ETM9"/>
<dbReference type="Proteomes" id="UP000594220">
    <property type="component" value="Unplaced"/>
</dbReference>
<name>A0A7M4ETM9_CROPO</name>
<dbReference type="Ensembl" id="ENSCPRT00005017151.1">
    <property type="protein sequence ID" value="ENSCPRP00005014601.1"/>
    <property type="gene ID" value="ENSCPRG00005010278.1"/>
</dbReference>
<protein>
    <submittedName>
        <fullName evidence="1">Uncharacterized protein</fullName>
    </submittedName>
</protein>
<reference evidence="1" key="2">
    <citation type="submission" date="2025-09" db="UniProtKB">
        <authorList>
            <consortium name="Ensembl"/>
        </authorList>
    </citation>
    <scope>IDENTIFICATION</scope>
</reference>
<keyword evidence="2" id="KW-1185">Reference proteome</keyword>
<proteinExistence type="predicted"/>
<evidence type="ECO:0000313" key="2">
    <source>
        <dbReference type="Proteomes" id="UP000594220"/>
    </source>
</evidence>
<sequence length="87" mass="8736">MQLTPPPPIVEAAAEGSLSGVLGSKGTSTLGLASRCWRPTVLDPTCCSGTAVASSSSSTSSSCPTLVLKVSIPVLSPASLERMMDSL</sequence>
<accession>A0A7M4ETM9</accession>